<keyword evidence="4" id="KW-1185">Reference proteome</keyword>
<dbReference type="EMBL" id="JAVREX010000013">
    <property type="protein sequence ID" value="MDT0431205.1"/>
    <property type="molecule type" value="Genomic_DNA"/>
</dbReference>
<dbReference type="RefSeq" id="WP_200694892.1">
    <property type="nucleotide sequence ID" value="NZ_JAVREX010000013.1"/>
</dbReference>
<feature type="signal peptide" evidence="1">
    <location>
        <begin position="1"/>
        <end position="35"/>
    </location>
</feature>
<dbReference type="Proteomes" id="UP001183777">
    <property type="component" value="Unassembled WGS sequence"/>
</dbReference>
<dbReference type="SUPFAM" id="SSF53955">
    <property type="entry name" value="Lysozyme-like"/>
    <property type="match status" value="1"/>
</dbReference>
<organism evidence="3 4">
    <name type="scientific">Streptomyces salyersiae</name>
    <dbReference type="NCBI Taxonomy" id="3075530"/>
    <lineage>
        <taxon>Bacteria</taxon>
        <taxon>Bacillati</taxon>
        <taxon>Actinomycetota</taxon>
        <taxon>Actinomycetes</taxon>
        <taxon>Kitasatosporales</taxon>
        <taxon>Streptomycetaceae</taxon>
        <taxon>Streptomyces</taxon>
    </lineage>
</organism>
<evidence type="ECO:0000313" key="4">
    <source>
        <dbReference type="Proteomes" id="UP001183777"/>
    </source>
</evidence>
<dbReference type="Gene3D" id="1.10.530.10">
    <property type="match status" value="1"/>
</dbReference>
<comment type="caution">
    <text evidence="3">The sequence shown here is derived from an EMBL/GenBank/DDBJ whole genome shotgun (WGS) entry which is preliminary data.</text>
</comment>
<evidence type="ECO:0000259" key="2">
    <source>
        <dbReference type="Pfam" id="PF01464"/>
    </source>
</evidence>
<accession>A0ABU2RRP8</accession>
<gene>
    <name evidence="3" type="ORF">RM649_26630</name>
</gene>
<keyword evidence="1" id="KW-0732">Signal</keyword>
<dbReference type="Pfam" id="PF01464">
    <property type="entry name" value="SLT"/>
    <property type="match status" value="1"/>
</dbReference>
<reference evidence="4" key="1">
    <citation type="submission" date="2023-07" db="EMBL/GenBank/DDBJ databases">
        <title>30 novel species of actinomycetes from the DSMZ collection.</title>
        <authorList>
            <person name="Nouioui I."/>
        </authorList>
    </citation>
    <scope>NUCLEOTIDE SEQUENCE [LARGE SCALE GENOMIC DNA]</scope>
    <source>
        <strain evidence="4">DSM 41770</strain>
    </source>
</reference>
<dbReference type="InterPro" id="IPR023346">
    <property type="entry name" value="Lysozyme-like_dom_sf"/>
</dbReference>
<protein>
    <submittedName>
        <fullName evidence="3">Transglycosylase SLT domain-containing protein</fullName>
    </submittedName>
</protein>
<proteinExistence type="predicted"/>
<evidence type="ECO:0000256" key="1">
    <source>
        <dbReference type="SAM" id="SignalP"/>
    </source>
</evidence>
<dbReference type="InterPro" id="IPR008258">
    <property type="entry name" value="Transglycosylase_SLT_dom_1"/>
</dbReference>
<feature type="chain" id="PRO_5046432513" evidence="1">
    <location>
        <begin position="36"/>
        <end position="196"/>
    </location>
</feature>
<name>A0ABU2RRP8_9ACTN</name>
<feature type="domain" description="Transglycosylase SLT" evidence="2">
    <location>
        <begin position="121"/>
        <end position="190"/>
    </location>
</feature>
<evidence type="ECO:0000313" key="3">
    <source>
        <dbReference type="EMBL" id="MDT0431205.1"/>
    </source>
</evidence>
<sequence>MTAIRRALNLRTTTAAIATTGAAAIALTLVPQAHADEQAKPAQPATAAAAVATQADHLAAKAKSAAKTKPSGETKAMSVADIQKNGVKKYGNRLDGWIRTSLDIMHAKGIPGSYKGLHSNIMRESSGNPRAINNWDVNARAGVPSKGLLQIIKPTFERFHVAGTKNDQYDPVANIVASANYAAHRYGTIDLVHSAY</sequence>